<dbReference type="RefSeq" id="WP_275229888.1">
    <property type="nucleotide sequence ID" value="NZ_JARESE010000063.1"/>
</dbReference>
<evidence type="ECO:0000256" key="5">
    <source>
        <dbReference type="ARBA" id="ARBA00022692"/>
    </source>
</evidence>
<evidence type="ECO:0000256" key="7">
    <source>
        <dbReference type="ARBA" id="ARBA00023136"/>
    </source>
</evidence>
<evidence type="ECO:0000313" key="11">
    <source>
        <dbReference type="Proteomes" id="UP001216253"/>
    </source>
</evidence>
<evidence type="ECO:0000256" key="3">
    <source>
        <dbReference type="ARBA" id="ARBA00022676"/>
    </source>
</evidence>
<comment type="caution">
    <text evidence="10">The sequence shown here is derived from an EMBL/GenBank/DDBJ whole genome shotgun (WGS) entry which is preliminary data.</text>
</comment>
<keyword evidence="6 8" id="KW-1133">Transmembrane helix</keyword>
<dbReference type="PANTHER" id="PTHR33908:SF11">
    <property type="entry name" value="MEMBRANE PROTEIN"/>
    <property type="match status" value="1"/>
</dbReference>
<keyword evidence="7 8" id="KW-0472">Membrane</keyword>
<dbReference type="Proteomes" id="UP001216253">
    <property type="component" value="Unassembled WGS sequence"/>
</dbReference>
<sequence length="437" mass="47788">MHATFPAARNAARRADAALAWFAGSRRALLLIWALFVLPRLGVLLIEVLPTSDAAWYVDRATSLAAGLGYLEKGEPTAFWPPGWPLALSVVFRLAGPSTMAIGLFNLASAVLTGWLTLALGRRLFGGEAAARMGLLLLAVYPNSIGYVPLGLTEVFYTALLMAGCWLLVTRRSAWMLIPVGVIFGVATLVKAQTLVVVPLLFAIEWLRAGDVWRRVPGLVLQGTLVLAVAALTVLPWSMRNHQQIGHWVAVSTNGGFTLLTGNNDSATGDYTPADPVVTALMARPGLDEVARDAEAKRLGMAWIAANPGKFVMLMPKKLARLWLPDGEAEWAYQGGHPAYARREGLFRAVRYANQAYYGLLMLGFAAAFFVMVARRHRAGERWIDWWLVPYGVAVYLSLIAVVFSGQSRFHYPVMPLVCMTVGWLLADLMQRAARRA</sequence>
<dbReference type="InterPro" id="IPR038731">
    <property type="entry name" value="RgtA/B/C-like"/>
</dbReference>
<feature type="transmembrane region" description="Helical" evidence="8">
    <location>
        <begin position="28"/>
        <end position="49"/>
    </location>
</feature>
<evidence type="ECO:0000256" key="8">
    <source>
        <dbReference type="SAM" id="Phobius"/>
    </source>
</evidence>
<feature type="transmembrane region" description="Helical" evidence="8">
    <location>
        <begin position="216"/>
        <end position="235"/>
    </location>
</feature>
<name>A0ABT5WV72_9SPHN</name>
<protein>
    <submittedName>
        <fullName evidence="10">Glycosyltransferase family 39 protein</fullName>
        <ecNumber evidence="10">2.4.-.-</ecNumber>
    </submittedName>
</protein>
<reference evidence="10 11" key="1">
    <citation type="submission" date="2023-03" db="EMBL/GenBank/DDBJ databases">
        <title>NovoSphingobium album sp. nov. isolated from polycyclic aromatic hydrocarbons- and heavy-metal polluted soil.</title>
        <authorList>
            <person name="Liu Z."/>
            <person name="Wang K."/>
        </authorList>
    </citation>
    <scope>NUCLEOTIDE SEQUENCE [LARGE SCALE GENOMIC DNA]</scope>
    <source>
        <strain evidence="10 11">H3SJ31-1</strain>
    </source>
</reference>
<feature type="transmembrane region" description="Helical" evidence="8">
    <location>
        <begin position="386"/>
        <end position="404"/>
    </location>
</feature>
<evidence type="ECO:0000313" key="10">
    <source>
        <dbReference type="EMBL" id="MDE8653787.1"/>
    </source>
</evidence>
<keyword evidence="5 8" id="KW-0812">Transmembrane</keyword>
<comment type="subcellular location">
    <subcellularLocation>
        <location evidence="1">Cell membrane</location>
        <topology evidence="1">Multi-pass membrane protein</topology>
    </subcellularLocation>
</comment>
<dbReference type="PANTHER" id="PTHR33908">
    <property type="entry name" value="MANNOSYLTRANSFERASE YKCB-RELATED"/>
    <property type="match status" value="1"/>
</dbReference>
<feature type="domain" description="Glycosyltransferase RgtA/B/C/D-like" evidence="9">
    <location>
        <begin position="81"/>
        <end position="237"/>
    </location>
</feature>
<dbReference type="Pfam" id="PF13231">
    <property type="entry name" value="PMT_2"/>
    <property type="match status" value="1"/>
</dbReference>
<organism evidence="10 11">
    <name type="scientific">Novosphingobium album</name>
    <name type="common">ex Liu et al. 2023</name>
    <dbReference type="NCBI Taxonomy" id="3031130"/>
    <lineage>
        <taxon>Bacteria</taxon>
        <taxon>Pseudomonadati</taxon>
        <taxon>Pseudomonadota</taxon>
        <taxon>Alphaproteobacteria</taxon>
        <taxon>Sphingomonadales</taxon>
        <taxon>Sphingomonadaceae</taxon>
        <taxon>Novosphingobium</taxon>
    </lineage>
</organism>
<keyword evidence="2" id="KW-1003">Cell membrane</keyword>
<dbReference type="GO" id="GO:0016757">
    <property type="term" value="F:glycosyltransferase activity"/>
    <property type="evidence" value="ECO:0007669"/>
    <property type="project" value="UniProtKB-KW"/>
</dbReference>
<dbReference type="InterPro" id="IPR050297">
    <property type="entry name" value="LipidA_mod_glycosyltrf_83"/>
</dbReference>
<keyword evidence="4 10" id="KW-0808">Transferase</keyword>
<dbReference type="EC" id="2.4.-.-" evidence="10"/>
<evidence type="ECO:0000256" key="4">
    <source>
        <dbReference type="ARBA" id="ARBA00022679"/>
    </source>
</evidence>
<feature type="transmembrane region" description="Helical" evidence="8">
    <location>
        <begin position="147"/>
        <end position="169"/>
    </location>
</feature>
<dbReference type="EMBL" id="JARESE010000063">
    <property type="protein sequence ID" value="MDE8653787.1"/>
    <property type="molecule type" value="Genomic_DNA"/>
</dbReference>
<feature type="transmembrane region" description="Helical" evidence="8">
    <location>
        <begin position="356"/>
        <end position="374"/>
    </location>
</feature>
<gene>
    <name evidence="10" type="ORF">PYV00_19005</name>
</gene>
<accession>A0ABT5WV72</accession>
<feature type="transmembrane region" description="Helical" evidence="8">
    <location>
        <begin position="176"/>
        <end position="204"/>
    </location>
</feature>
<evidence type="ECO:0000256" key="1">
    <source>
        <dbReference type="ARBA" id="ARBA00004651"/>
    </source>
</evidence>
<evidence type="ECO:0000256" key="6">
    <source>
        <dbReference type="ARBA" id="ARBA00022989"/>
    </source>
</evidence>
<proteinExistence type="predicted"/>
<keyword evidence="3 10" id="KW-0328">Glycosyltransferase</keyword>
<evidence type="ECO:0000259" key="9">
    <source>
        <dbReference type="Pfam" id="PF13231"/>
    </source>
</evidence>
<keyword evidence="11" id="KW-1185">Reference proteome</keyword>
<evidence type="ECO:0000256" key="2">
    <source>
        <dbReference type="ARBA" id="ARBA00022475"/>
    </source>
</evidence>